<accession>B9KJ26</accession>
<keyword evidence="1" id="KW-0472">Membrane</keyword>
<feature type="transmembrane region" description="Helical" evidence="1">
    <location>
        <begin position="16"/>
        <end position="38"/>
    </location>
</feature>
<dbReference type="AlphaFoldDB" id="B9KJ26"/>
<proteinExistence type="predicted"/>
<dbReference type="STRING" id="320483.AMF_649"/>
<dbReference type="KEGG" id="amf:AMF_649"/>
<keyword evidence="1" id="KW-1133">Transmembrane helix</keyword>
<dbReference type="EMBL" id="CP001079">
    <property type="protein sequence ID" value="ACM49488.1"/>
    <property type="molecule type" value="Genomic_DNA"/>
</dbReference>
<keyword evidence="1" id="KW-0812">Transmembrane</keyword>
<name>B9KJ26_ANAMF</name>
<organism evidence="2 3">
    <name type="scientific">Anaplasma marginale (strain Florida)</name>
    <dbReference type="NCBI Taxonomy" id="320483"/>
    <lineage>
        <taxon>Bacteria</taxon>
        <taxon>Pseudomonadati</taxon>
        <taxon>Pseudomonadota</taxon>
        <taxon>Alphaproteobacteria</taxon>
        <taxon>Rickettsiales</taxon>
        <taxon>Anaplasmataceae</taxon>
        <taxon>Anaplasma</taxon>
    </lineage>
</organism>
<dbReference type="HOGENOM" id="CLU_1217762_0_0_5"/>
<keyword evidence="3" id="KW-1185">Reference proteome</keyword>
<evidence type="ECO:0000313" key="2">
    <source>
        <dbReference type="EMBL" id="ACM49488.1"/>
    </source>
</evidence>
<reference evidence="2 3" key="1">
    <citation type="journal article" date="2009" name="BMC Genomics">
        <title>Conservation in the face of diversity: multistrain analysis of an intracellular bacterium.</title>
        <authorList>
            <person name="Dark M.J."/>
            <person name="Herndon D.R."/>
            <person name="Kappmeyer L.S."/>
            <person name="Gonzales M.P."/>
            <person name="Nordeen E."/>
            <person name="Palmer G.H."/>
            <person name="Knowles D.P. Jr."/>
            <person name="Brayton K.A."/>
        </authorList>
    </citation>
    <scope>NUCLEOTIDE SEQUENCE [LARGE SCALE GENOMIC DNA]</scope>
    <source>
        <strain evidence="2 3">Florida</strain>
    </source>
</reference>
<evidence type="ECO:0000256" key="1">
    <source>
        <dbReference type="SAM" id="Phobius"/>
    </source>
</evidence>
<dbReference type="Proteomes" id="UP000007307">
    <property type="component" value="Chromosome"/>
</dbReference>
<sequence length="224" mass="24787">MYVIKKLLGLIPGSGIAGAALKGTAASVGLIASLLLFIKPVRRRVCRCLKNILLWPFRTLKKGLGHVWQALKKLLHKLLKAVDALLSAVRRLVAKIAGLFGYESSETSSEKSADEHDVDETLTDQEKYNIEKEDKLLKRDFSSAQKRDVADGGAKYESAAQIVGVAEPIGKWTKLVMSERQESLARLFNAGARGGDNGELPNGFWQMFVRMPSRFQGKYIARSR</sequence>
<protein>
    <submittedName>
        <fullName evidence="2">Uncharacterized protein</fullName>
    </submittedName>
</protein>
<evidence type="ECO:0000313" key="3">
    <source>
        <dbReference type="Proteomes" id="UP000007307"/>
    </source>
</evidence>
<gene>
    <name evidence="2" type="ordered locus">AMF_649</name>
</gene>